<evidence type="ECO:0000256" key="1">
    <source>
        <dbReference type="PROSITE-ProRule" id="PRU00325"/>
    </source>
</evidence>
<reference evidence="3 4" key="1">
    <citation type="submission" date="2023-08" db="EMBL/GenBank/DDBJ databases">
        <title>A Necator americanus chromosomal reference genome.</title>
        <authorList>
            <person name="Ilik V."/>
            <person name="Petrzelkova K.J."/>
            <person name="Pardy F."/>
            <person name="Fuh T."/>
            <person name="Niatou-Singa F.S."/>
            <person name="Gouil Q."/>
            <person name="Baker L."/>
            <person name="Ritchie M.E."/>
            <person name="Jex A.R."/>
            <person name="Gazzola D."/>
            <person name="Li H."/>
            <person name="Toshio Fujiwara R."/>
            <person name="Zhan B."/>
            <person name="Aroian R.V."/>
            <person name="Pafco B."/>
            <person name="Schwarz E.M."/>
        </authorList>
    </citation>
    <scope>NUCLEOTIDE SEQUENCE [LARGE SCALE GENOMIC DNA]</scope>
    <source>
        <strain evidence="3 4">Aroian</strain>
        <tissue evidence="3">Whole animal</tissue>
    </source>
</reference>
<sequence>MNVRALHFLSAVREKTDGVTVEHCLTHIGHEVRPSQLGLDNNAEQFRVSLLRDGLTVRQVYGKNIDKKVLRNIASKCRVDPGRLHHLDTGSVQRRVDANLQSDGIQFYRPARDASGDGFVLATVIVADEWDRALPAAYLLSYRMIDIEVGMMFEHVKKLLPSFHTDYFITDDTNTFWNGSSKVFPSSWTKRLLCLWHVQLAMKRNANAKLVNVSSLRLTPIACSWNGVELEYCSLSATSASHFSGKMRDICLVRERSVFVTQYTSMLKYLRENGESTLASYMENTWSNRVDQWAAFGRLESCVSTSMLCERFHKKFKHGMLEGKANVRIDRLLQLLIALTTELEEDREIMEREVEEGRYRLQQHHKVHMSAVNKYCRQQQLVTVVGPGTWEVKENRNSYRVEESYCPCDKEFNNHCRREGCGACPYAFACTCPLDVKSGISCVHVHAALLYAAAGRRSQQDCGFSMSSMVDEEAESVQDAL</sequence>
<comment type="caution">
    <text evidence="3">The sequence shown here is derived from an EMBL/GenBank/DDBJ whole genome shotgun (WGS) entry which is preliminary data.</text>
</comment>
<dbReference type="EMBL" id="JAVFWL010000003">
    <property type="protein sequence ID" value="KAK6745844.1"/>
    <property type="molecule type" value="Genomic_DNA"/>
</dbReference>
<evidence type="ECO:0000259" key="2">
    <source>
        <dbReference type="PROSITE" id="PS50966"/>
    </source>
</evidence>
<evidence type="ECO:0000313" key="4">
    <source>
        <dbReference type="Proteomes" id="UP001303046"/>
    </source>
</evidence>
<dbReference type="InterPro" id="IPR007527">
    <property type="entry name" value="Znf_SWIM"/>
</dbReference>
<dbReference type="Proteomes" id="UP001303046">
    <property type="component" value="Unassembled WGS sequence"/>
</dbReference>
<accession>A0ABR1D5R3</accession>
<keyword evidence="1" id="KW-0863">Zinc-finger</keyword>
<name>A0ABR1D5R3_NECAM</name>
<gene>
    <name evidence="3" type="primary">Necator_chrIII.g12910</name>
    <name evidence="3" type="ORF">RB195_012143</name>
</gene>
<keyword evidence="1" id="KW-0479">Metal-binding</keyword>
<protein>
    <recommendedName>
        <fullName evidence="2">SWIM-type domain-containing protein</fullName>
    </recommendedName>
</protein>
<keyword evidence="1" id="KW-0862">Zinc</keyword>
<proteinExistence type="predicted"/>
<dbReference type="PROSITE" id="PS50966">
    <property type="entry name" value="ZF_SWIM"/>
    <property type="match status" value="1"/>
</dbReference>
<organism evidence="3 4">
    <name type="scientific">Necator americanus</name>
    <name type="common">Human hookworm</name>
    <dbReference type="NCBI Taxonomy" id="51031"/>
    <lineage>
        <taxon>Eukaryota</taxon>
        <taxon>Metazoa</taxon>
        <taxon>Ecdysozoa</taxon>
        <taxon>Nematoda</taxon>
        <taxon>Chromadorea</taxon>
        <taxon>Rhabditida</taxon>
        <taxon>Rhabditina</taxon>
        <taxon>Rhabditomorpha</taxon>
        <taxon>Strongyloidea</taxon>
        <taxon>Ancylostomatidae</taxon>
        <taxon>Bunostominae</taxon>
        <taxon>Necator</taxon>
    </lineage>
</organism>
<evidence type="ECO:0000313" key="3">
    <source>
        <dbReference type="EMBL" id="KAK6745844.1"/>
    </source>
</evidence>
<feature type="domain" description="SWIM-type" evidence="2">
    <location>
        <begin position="399"/>
        <end position="453"/>
    </location>
</feature>
<keyword evidence="4" id="KW-1185">Reference proteome</keyword>